<keyword evidence="2" id="KW-0812">Transmembrane</keyword>
<keyword evidence="2" id="KW-1133">Transmembrane helix</keyword>
<proteinExistence type="predicted"/>
<feature type="region of interest" description="Disordered" evidence="1">
    <location>
        <begin position="1"/>
        <end position="87"/>
    </location>
</feature>
<keyword evidence="4" id="KW-1185">Reference proteome</keyword>
<evidence type="ECO:0000256" key="1">
    <source>
        <dbReference type="SAM" id="MobiDB-lite"/>
    </source>
</evidence>
<gene>
    <name evidence="3" type="ORF">HPB51_007849</name>
</gene>
<organism evidence="3 4">
    <name type="scientific">Rhipicephalus microplus</name>
    <name type="common">Cattle tick</name>
    <name type="synonym">Boophilus microplus</name>
    <dbReference type="NCBI Taxonomy" id="6941"/>
    <lineage>
        <taxon>Eukaryota</taxon>
        <taxon>Metazoa</taxon>
        <taxon>Ecdysozoa</taxon>
        <taxon>Arthropoda</taxon>
        <taxon>Chelicerata</taxon>
        <taxon>Arachnida</taxon>
        <taxon>Acari</taxon>
        <taxon>Parasitiformes</taxon>
        <taxon>Ixodida</taxon>
        <taxon>Ixodoidea</taxon>
        <taxon>Ixodidae</taxon>
        <taxon>Rhipicephalinae</taxon>
        <taxon>Rhipicephalus</taxon>
        <taxon>Boophilus</taxon>
    </lineage>
</organism>
<reference evidence="3" key="1">
    <citation type="journal article" date="2020" name="Cell">
        <title>Large-Scale Comparative Analyses of Tick Genomes Elucidate Their Genetic Diversity and Vector Capacities.</title>
        <authorList>
            <consortium name="Tick Genome and Microbiome Consortium (TIGMIC)"/>
            <person name="Jia N."/>
            <person name="Wang J."/>
            <person name="Shi W."/>
            <person name="Du L."/>
            <person name="Sun Y."/>
            <person name="Zhan W."/>
            <person name="Jiang J.F."/>
            <person name="Wang Q."/>
            <person name="Zhang B."/>
            <person name="Ji P."/>
            <person name="Bell-Sakyi L."/>
            <person name="Cui X.M."/>
            <person name="Yuan T.T."/>
            <person name="Jiang B.G."/>
            <person name="Yang W.F."/>
            <person name="Lam T.T."/>
            <person name="Chang Q.C."/>
            <person name="Ding S.J."/>
            <person name="Wang X.J."/>
            <person name="Zhu J.G."/>
            <person name="Ruan X.D."/>
            <person name="Zhao L."/>
            <person name="Wei J.T."/>
            <person name="Ye R.Z."/>
            <person name="Que T.C."/>
            <person name="Du C.H."/>
            <person name="Zhou Y.H."/>
            <person name="Cheng J.X."/>
            <person name="Dai P.F."/>
            <person name="Guo W.B."/>
            <person name="Han X.H."/>
            <person name="Huang E.J."/>
            <person name="Li L.F."/>
            <person name="Wei W."/>
            <person name="Gao Y.C."/>
            <person name="Liu J.Z."/>
            <person name="Shao H.Z."/>
            <person name="Wang X."/>
            <person name="Wang C.C."/>
            <person name="Yang T.C."/>
            <person name="Huo Q.B."/>
            <person name="Li W."/>
            <person name="Chen H.Y."/>
            <person name="Chen S.E."/>
            <person name="Zhou L.G."/>
            <person name="Ni X.B."/>
            <person name="Tian J.H."/>
            <person name="Sheng Y."/>
            <person name="Liu T."/>
            <person name="Pan Y.S."/>
            <person name="Xia L.Y."/>
            <person name="Li J."/>
            <person name="Zhao F."/>
            <person name="Cao W.C."/>
        </authorList>
    </citation>
    <scope>NUCLEOTIDE SEQUENCE</scope>
    <source>
        <strain evidence="3">Rmic-2018</strain>
    </source>
</reference>
<sequence>MAAPVPDHVIRQGLRTASLQGRIDRRGAPLPDSSPLNGPSLESLSPSPPPVRAHEHVALTPPSNRVTRGEPPGQRHREGAPAGTQPQQQDERLCIILWVVGASIAFPLVFSSWLVIVPFVIRATRTTAPPVIVPSQSEMTSESEMTSALSTTTTIPSTEHKPMAEHIFHLHCTCDVVDAATKS</sequence>
<protein>
    <submittedName>
        <fullName evidence="3">Uncharacterized protein</fullName>
    </submittedName>
</protein>
<dbReference type="EMBL" id="JABSTU010000003">
    <property type="protein sequence ID" value="KAH8035614.1"/>
    <property type="molecule type" value="Genomic_DNA"/>
</dbReference>
<dbReference type="Proteomes" id="UP000821866">
    <property type="component" value="Chromosome 11"/>
</dbReference>
<evidence type="ECO:0000313" key="4">
    <source>
        <dbReference type="Proteomes" id="UP000821866"/>
    </source>
</evidence>
<name>A0A9J6EMN2_RHIMP</name>
<accession>A0A9J6EMN2</accession>
<keyword evidence="2" id="KW-0472">Membrane</keyword>
<reference evidence="3" key="2">
    <citation type="submission" date="2021-09" db="EMBL/GenBank/DDBJ databases">
        <authorList>
            <person name="Jia N."/>
            <person name="Wang J."/>
            <person name="Shi W."/>
            <person name="Du L."/>
            <person name="Sun Y."/>
            <person name="Zhan W."/>
            <person name="Jiang J."/>
            <person name="Wang Q."/>
            <person name="Zhang B."/>
            <person name="Ji P."/>
            <person name="Sakyi L.B."/>
            <person name="Cui X."/>
            <person name="Yuan T."/>
            <person name="Jiang B."/>
            <person name="Yang W."/>
            <person name="Lam T.T.-Y."/>
            <person name="Chang Q."/>
            <person name="Ding S."/>
            <person name="Wang X."/>
            <person name="Zhu J."/>
            <person name="Ruan X."/>
            <person name="Zhao L."/>
            <person name="Wei J."/>
            <person name="Que T."/>
            <person name="Du C."/>
            <person name="Cheng J."/>
            <person name="Dai P."/>
            <person name="Han X."/>
            <person name="Huang E."/>
            <person name="Gao Y."/>
            <person name="Liu J."/>
            <person name="Shao H."/>
            <person name="Ye R."/>
            <person name="Li L."/>
            <person name="Wei W."/>
            <person name="Wang X."/>
            <person name="Wang C."/>
            <person name="Huo Q."/>
            <person name="Li W."/>
            <person name="Guo W."/>
            <person name="Chen H."/>
            <person name="Chen S."/>
            <person name="Zhou L."/>
            <person name="Zhou L."/>
            <person name="Ni X."/>
            <person name="Tian J."/>
            <person name="Zhou Y."/>
            <person name="Sheng Y."/>
            <person name="Liu T."/>
            <person name="Pan Y."/>
            <person name="Xia L."/>
            <person name="Li J."/>
            <person name="Zhao F."/>
            <person name="Cao W."/>
        </authorList>
    </citation>
    <scope>NUCLEOTIDE SEQUENCE</scope>
    <source>
        <strain evidence="3">Rmic-2018</strain>
        <tissue evidence="3">Larvae</tissue>
    </source>
</reference>
<evidence type="ECO:0000313" key="3">
    <source>
        <dbReference type="EMBL" id="KAH8035614.1"/>
    </source>
</evidence>
<comment type="caution">
    <text evidence="3">The sequence shown here is derived from an EMBL/GenBank/DDBJ whole genome shotgun (WGS) entry which is preliminary data.</text>
</comment>
<feature type="transmembrane region" description="Helical" evidence="2">
    <location>
        <begin position="95"/>
        <end position="121"/>
    </location>
</feature>
<dbReference type="AlphaFoldDB" id="A0A9J6EMN2"/>
<feature type="compositionally biased region" description="Low complexity" evidence="1">
    <location>
        <begin position="33"/>
        <end position="45"/>
    </location>
</feature>
<evidence type="ECO:0000256" key="2">
    <source>
        <dbReference type="SAM" id="Phobius"/>
    </source>
</evidence>